<feature type="transmembrane region" description="Helical" evidence="1">
    <location>
        <begin position="76"/>
        <end position="97"/>
    </location>
</feature>
<feature type="transmembrane region" description="Helical" evidence="1">
    <location>
        <begin position="7"/>
        <end position="29"/>
    </location>
</feature>
<protein>
    <recommendedName>
        <fullName evidence="4">DUF454 domain-containing protein</fullName>
    </recommendedName>
</protein>
<keyword evidence="1" id="KW-0812">Transmembrane</keyword>
<sequence length="124" mass="13943">MKNFVRILLIIIGSISVLLGIIGVILPVIPTTPFLLLAAICYARSSERFYNWLLSNKLLGRFIKDYREGKGIPLKAKILAISMLWISMGITVIFIIPKLFVKILLTLIAGSVTFYILSIKTYIQ</sequence>
<dbReference type="STRING" id="142842.SAMN02745118_00323"/>
<keyword evidence="1" id="KW-1133">Transmembrane helix</keyword>
<dbReference type="OrthoDB" id="5690292at2"/>
<dbReference type="GO" id="GO:0005886">
    <property type="term" value="C:plasma membrane"/>
    <property type="evidence" value="ECO:0007669"/>
    <property type="project" value="TreeGrafter"/>
</dbReference>
<keyword evidence="1" id="KW-0472">Membrane</keyword>
<evidence type="ECO:0000313" key="2">
    <source>
        <dbReference type="EMBL" id="SJZ32415.1"/>
    </source>
</evidence>
<gene>
    <name evidence="2" type="ORF">SAMN02745118_00323</name>
</gene>
<organism evidence="2 3">
    <name type="scientific">Selenihalanaerobacter shriftii</name>
    <dbReference type="NCBI Taxonomy" id="142842"/>
    <lineage>
        <taxon>Bacteria</taxon>
        <taxon>Bacillati</taxon>
        <taxon>Bacillota</taxon>
        <taxon>Clostridia</taxon>
        <taxon>Halanaerobiales</taxon>
        <taxon>Halobacteroidaceae</taxon>
        <taxon>Selenihalanaerobacter</taxon>
    </lineage>
</organism>
<evidence type="ECO:0000313" key="3">
    <source>
        <dbReference type="Proteomes" id="UP000190625"/>
    </source>
</evidence>
<keyword evidence="3" id="KW-1185">Reference proteome</keyword>
<proteinExistence type="predicted"/>
<dbReference type="AlphaFoldDB" id="A0A1T4JQP6"/>
<feature type="transmembrane region" description="Helical" evidence="1">
    <location>
        <begin position="103"/>
        <end position="123"/>
    </location>
</feature>
<evidence type="ECO:0008006" key="4">
    <source>
        <dbReference type="Google" id="ProtNLM"/>
    </source>
</evidence>
<accession>A0A1T4JQP6</accession>
<dbReference type="RefSeq" id="WP_078808850.1">
    <property type="nucleotide sequence ID" value="NZ_FUWM01000004.1"/>
</dbReference>
<dbReference type="InterPro" id="IPR007401">
    <property type="entry name" value="DUF454"/>
</dbReference>
<dbReference type="Proteomes" id="UP000190625">
    <property type="component" value="Unassembled WGS sequence"/>
</dbReference>
<name>A0A1T4JQP6_9FIRM</name>
<dbReference type="PANTHER" id="PTHR35813:SF1">
    <property type="entry name" value="INNER MEMBRANE PROTEIN YBAN"/>
    <property type="match status" value="1"/>
</dbReference>
<dbReference type="Pfam" id="PF04304">
    <property type="entry name" value="DUF454"/>
    <property type="match status" value="1"/>
</dbReference>
<dbReference type="PANTHER" id="PTHR35813">
    <property type="entry name" value="INNER MEMBRANE PROTEIN YBAN"/>
    <property type="match status" value="1"/>
</dbReference>
<reference evidence="3" key="1">
    <citation type="submission" date="2017-02" db="EMBL/GenBank/DDBJ databases">
        <authorList>
            <person name="Varghese N."/>
            <person name="Submissions S."/>
        </authorList>
    </citation>
    <scope>NUCLEOTIDE SEQUENCE [LARGE SCALE GENOMIC DNA]</scope>
    <source>
        <strain evidence="3">ATCC BAA-73</strain>
    </source>
</reference>
<dbReference type="EMBL" id="FUWM01000004">
    <property type="protein sequence ID" value="SJZ32415.1"/>
    <property type="molecule type" value="Genomic_DNA"/>
</dbReference>
<evidence type="ECO:0000256" key="1">
    <source>
        <dbReference type="SAM" id="Phobius"/>
    </source>
</evidence>
<dbReference type="PIRSF" id="PIRSF016789">
    <property type="entry name" value="DUF454"/>
    <property type="match status" value="1"/>
</dbReference>